<evidence type="ECO:0000256" key="1">
    <source>
        <dbReference type="ARBA" id="ARBA00004123"/>
    </source>
</evidence>
<keyword evidence="5" id="KW-0539">Nucleus</keyword>
<evidence type="ECO:0000313" key="9">
    <source>
        <dbReference type="Proteomes" id="UP001152799"/>
    </source>
</evidence>
<dbReference type="Pfam" id="PF21198">
    <property type="entry name" value="ASH2L-like_WH"/>
    <property type="match status" value="1"/>
</dbReference>
<dbReference type="CDD" id="cd12872">
    <property type="entry name" value="SPRY_Ash2"/>
    <property type="match status" value="1"/>
</dbReference>
<dbReference type="OrthoDB" id="10266026at2759"/>
<dbReference type="InterPro" id="IPR043136">
    <property type="entry name" value="B30.2/SPRY_sf"/>
</dbReference>
<dbReference type="Pfam" id="PF00622">
    <property type="entry name" value="SPRY"/>
    <property type="match status" value="1"/>
</dbReference>
<dbReference type="InterPro" id="IPR019786">
    <property type="entry name" value="Zinc_finger_PHD-type_CS"/>
</dbReference>
<evidence type="ECO:0000256" key="4">
    <source>
        <dbReference type="ARBA" id="ARBA00022833"/>
    </source>
</evidence>
<feature type="compositionally biased region" description="Basic and acidic residues" evidence="6">
    <location>
        <begin position="47"/>
        <end position="56"/>
    </location>
</feature>
<sequence length="576" mass="65068">MSEEKDQAKIADPENENSSQETEDKEQSSETDNESNLSSATAGSSSKGKDSDKSEKKQAEGNCYCGKDRNLNIAELLCANCNRWFHESCIGYQLGKLVPFLSNYIFLCKNCSPTGLETFRKSQAQITQMCMTAIANLQQASVKDGSNKTLFNKEKEIIPYIEYHWEAITTTSRRVTQSWHSTVTKTLIKDIHILFVFEDKGDGQMYGLMDNDLTHIKPNYDAMIKGGTLKVTDMGIQHASNSKSKNMKRKFQGDTGSLSKKTRGMDLATPKLPAHGYPLDHPFNKDGYRYLLAEPDPHAPFRQEFDECSDWAGKPIPGWLYRTSIPSAVLLALHDRAPQLKVSEDRLSVTGEKGYCTIRATHFVTRGCWYWEVTINKMPEGSATRLGWGQDYANLQAPVGYDKFGYSWRSKKGTKFHEAHGKHYASSGYAEGDTVGFMIILPQNNTTKIVPNTYKDRPLVKFKSHLYYEEKDNVQERLKSLSALPTSKILCFKNGQCQGVAFEDIYQGSYYPTLSLYKNITVTANFGPNLKYPPPAEYNWKPMSEKGEEAICDQIVADMQFLTENEGRLRLDSFVL</sequence>
<dbReference type="SMART" id="SM00449">
    <property type="entry name" value="SPRY"/>
    <property type="match status" value="1"/>
</dbReference>
<keyword evidence="3" id="KW-0863">Zinc-finger</keyword>
<dbReference type="InterPro" id="IPR049455">
    <property type="entry name" value="ASH2-like_PHD"/>
</dbReference>
<reference evidence="8" key="1">
    <citation type="submission" date="2022-01" db="EMBL/GenBank/DDBJ databases">
        <authorList>
            <person name="King R."/>
        </authorList>
    </citation>
    <scope>NUCLEOTIDE SEQUENCE</scope>
</reference>
<dbReference type="PANTHER" id="PTHR10598">
    <property type="entry name" value="SET1/ASH2 HISTONE METHYLTRANSFERASE COMPLEX SUBUNIT ASH2"/>
    <property type="match status" value="1"/>
</dbReference>
<dbReference type="PANTHER" id="PTHR10598:SF0">
    <property type="entry name" value="SET1_ASH2 HISTONE METHYLTRANSFERASE COMPLEX SUBUNIT ASH2"/>
    <property type="match status" value="1"/>
</dbReference>
<dbReference type="Pfam" id="PF21257">
    <property type="entry name" value="PHD_ash2p_like"/>
    <property type="match status" value="1"/>
</dbReference>
<feature type="region of interest" description="Disordered" evidence="6">
    <location>
        <begin position="239"/>
        <end position="263"/>
    </location>
</feature>
<evidence type="ECO:0000256" key="5">
    <source>
        <dbReference type="ARBA" id="ARBA00023242"/>
    </source>
</evidence>
<proteinExistence type="predicted"/>
<dbReference type="GO" id="GO:0048188">
    <property type="term" value="C:Set1C/COMPASS complex"/>
    <property type="evidence" value="ECO:0007669"/>
    <property type="project" value="InterPro"/>
</dbReference>
<dbReference type="SMART" id="SM00249">
    <property type="entry name" value="PHD"/>
    <property type="match status" value="1"/>
</dbReference>
<gene>
    <name evidence="8" type="ORF">CEUTPL_LOCUS9263</name>
</gene>
<keyword evidence="4" id="KW-0862">Zinc</keyword>
<feature type="compositionally biased region" description="Basic and acidic residues" evidence="6">
    <location>
        <begin position="1"/>
        <end position="12"/>
    </location>
</feature>
<dbReference type="InterPro" id="IPR013320">
    <property type="entry name" value="ConA-like_dom_sf"/>
</dbReference>
<dbReference type="InterPro" id="IPR037353">
    <property type="entry name" value="ASH2"/>
</dbReference>
<dbReference type="SUPFAM" id="SSF57903">
    <property type="entry name" value="FYVE/PHD zinc finger"/>
    <property type="match status" value="1"/>
</dbReference>
<accession>A0A9N9QPS2</accession>
<keyword evidence="2" id="KW-0479">Metal-binding</keyword>
<name>A0A9N9QPS2_9CUCU</name>
<dbReference type="InterPro" id="IPR003877">
    <property type="entry name" value="SPRY_dom"/>
</dbReference>
<protein>
    <recommendedName>
        <fullName evidence="7">B30.2/SPRY domain-containing protein</fullName>
    </recommendedName>
</protein>
<organism evidence="8 9">
    <name type="scientific">Ceutorhynchus assimilis</name>
    <name type="common">cabbage seed weevil</name>
    <dbReference type="NCBI Taxonomy" id="467358"/>
    <lineage>
        <taxon>Eukaryota</taxon>
        <taxon>Metazoa</taxon>
        <taxon>Ecdysozoa</taxon>
        <taxon>Arthropoda</taxon>
        <taxon>Hexapoda</taxon>
        <taxon>Insecta</taxon>
        <taxon>Pterygota</taxon>
        <taxon>Neoptera</taxon>
        <taxon>Endopterygota</taxon>
        <taxon>Coleoptera</taxon>
        <taxon>Polyphaga</taxon>
        <taxon>Cucujiformia</taxon>
        <taxon>Curculionidae</taxon>
        <taxon>Ceutorhynchinae</taxon>
        <taxon>Ceutorhynchus</taxon>
    </lineage>
</organism>
<dbReference type="InterPro" id="IPR053835">
    <property type="entry name" value="ASH2L-like_WH"/>
</dbReference>
<dbReference type="SUPFAM" id="SSF49899">
    <property type="entry name" value="Concanavalin A-like lectins/glucanases"/>
    <property type="match status" value="1"/>
</dbReference>
<comment type="subcellular location">
    <subcellularLocation>
        <location evidence="1">Nucleus</location>
    </subcellularLocation>
</comment>
<dbReference type="InterPro" id="IPR001870">
    <property type="entry name" value="B30.2/SPRY"/>
</dbReference>
<dbReference type="GO" id="GO:0008270">
    <property type="term" value="F:zinc ion binding"/>
    <property type="evidence" value="ECO:0007669"/>
    <property type="project" value="UniProtKB-KW"/>
</dbReference>
<evidence type="ECO:0000256" key="2">
    <source>
        <dbReference type="ARBA" id="ARBA00022723"/>
    </source>
</evidence>
<dbReference type="EMBL" id="OU892281">
    <property type="protein sequence ID" value="CAG9768740.1"/>
    <property type="molecule type" value="Genomic_DNA"/>
</dbReference>
<dbReference type="PROSITE" id="PS01359">
    <property type="entry name" value="ZF_PHD_1"/>
    <property type="match status" value="1"/>
</dbReference>
<dbReference type="Gene3D" id="3.90.980.20">
    <property type="match status" value="1"/>
</dbReference>
<evidence type="ECO:0000259" key="7">
    <source>
        <dbReference type="PROSITE" id="PS50188"/>
    </source>
</evidence>
<dbReference type="InterPro" id="IPR001965">
    <property type="entry name" value="Znf_PHD"/>
</dbReference>
<dbReference type="InterPro" id="IPR011011">
    <property type="entry name" value="Znf_FYVE_PHD"/>
</dbReference>
<keyword evidence="9" id="KW-1185">Reference proteome</keyword>
<dbReference type="AlphaFoldDB" id="A0A9N9QPS2"/>
<feature type="compositionally biased region" description="Acidic residues" evidence="6">
    <location>
        <begin position="21"/>
        <end position="33"/>
    </location>
</feature>
<feature type="region of interest" description="Disordered" evidence="6">
    <location>
        <begin position="1"/>
        <end position="56"/>
    </location>
</feature>
<dbReference type="PROSITE" id="PS50188">
    <property type="entry name" value="B302_SPRY"/>
    <property type="match status" value="1"/>
</dbReference>
<dbReference type="GO" id="GO:0000976">
    <property type="term" value="F:transcription cis-regulatory region binding"/>
    <property type="evidence" value="ECO:0007669"/>
    <property type="project" value="TreeGrafter"/>
</dbReference>
<dbReference type="Proteomes" id="UP001152799">
    <property type="component" value="Chromosome 5"/>
</dbReference>
<dbReference type="FunFam" id="3.90.980.20:FF:000005">
    <property type="entry name" value="Set1/Ash2 histone methyltransferase complex subunit ASH2"/>
    <property type="match status" value="1"/>
</dbReference>
<dbReference type="CDD" id="cd15583">
    <property type="entry name" value="PHD_ash2p_like"/>
    <property type="match status" value="1"/>
</dbReference>
<dbReference type="Gene3D" id="2.60.120.920">
    <property type="match status" value="1"/>
</dbReference>
<evidence type="ECO:0000256" key="3">
    <source>
        <dbReference type="ARBA" id="ARBA00022771"/>
    </source>
</evidence>
<evidence type="ECO:0000313" key="8">
    <source>
        <dbReference type="EMBL" id="CAG9768740.1"/>
    </source>
</evidence>
<evidence type="ECO:0000256" key="6">
    <source>
        <dbReference type="SAM" id="MobiDB-lite"/>
    </source>
</evidence>
<feature type="domain" description="B30.2/SPRY" evidence="7">
    <location>
        <begin position="309"/>
        <end position="531"/>
    </location>
</feature>